<reference evidence="2" key="1">
    <citation type="submission" date="2013-01" db="EMBL/GenBank/DDBJ databases">
        <title>Draft Genome Sequence of a Mulberry Tree, Morus notabilis C.K. Schneid.</title>
        <authorList>
            <person name="He N."/>
            <person name="Zhao S."/>
        </authorList>
    </citation>
    <scope>NUCLEOTIDE SEQUENCE</scope>
</reference>
<proteinExistence type="predicted"/>
<dbReference type="Proteomes" id="UP000030645">
    <property type="component" value="Unassembled WGS sequence"/>
</dbReference>
<name>W9SKH4_9ROSA</name>
<evidence type="ECO:0000313" key="1">
    <source>
        <dbReference type="EMBL" id="EXC13799.1"/>
    </source>
</evidence>
<keyword evidence="2" id="KW-1185">Reference proteome</keyword>
<accession>W9SKH4</accession>
<dbReference type="EMBL" id="KE345757">
    <property type="protein sequence ID" value="EXC13799.1"/>
    <property type="molecule type" value="Genomic_DNA"/>
</dbReference>
<protein>
    <submittedName>
        <fullName evidence="1">Uncharacterized protein</fullName>
    </submittedName>
</protein>
<organism evidence="1 2">
    <name type="scientific">Morus notabilis</name>
    <dbReference type="NCBI Taxonomy" id="981085"/>
    <lineage>
        <taxon>Eukaryota</taxon>
        <taxon>Viridiplantae</taxon>
        <taxon>Streptophyta</taxon>
        <taxon>Embryophyta</taxon>
        <taxon>Tracheophyta</taxon>
        <taxon>Spermatophyta</taxon>
        <taxon>Magnoliopsida</taxon>
        <taxon>eudicotyledons</taxon>
        <taxon>Gunneridae</taxon>
        <taxon>Pentapetalae</taxon>
        <taxon>rosids</taxon>
        <taxon>fabids</taxon>
        <taxon>Rosales</taxon>
        <taxon>Moraceae</taxon>
        <taxon>Moreae</taxon>
        <taxon>Morus</taxon>
    </lineage>
</organism>
<dbReference type="AlphaFoldDB" id="W9SKH4"/>
<gene>
    <name evidence="1" type="ORF">L484_003148</name>
</gene>
<sequence length="63" mass="6792">MVGLGMRWLGDDGSSSFGFGVGRVPYMSADGCDIGMATTRSTVMGLKKFGVKAEREKERVVMK</sequence>
<evidence type="ECO:0000313" key="2">
    <source>
        <dbReference type="Proteomes" id="UP000030645"/>
    </source>
</evidence>